<keyword evidence="3" id="KW-1185">Reference proteome</keyword>
<evidence type="ECO:0000256" key="1">
    <source>
        <dbReference type="SAM" id="MobiDB-lite"/>
    </source>
</evidence>
<evidence type="ECO:0000313" key="3">
    <source>
        <dbReference type="Proteomes" id="UP000439903"/>
    </source>
</evidence>
<dbReference type="OrthoDB" id="2375172at2759"/>
<accession>A0A8H4AL31</accession>
<feature type="compositionally biased region" description="Gly residues" evidence="1">
    <location>
        <begin position="238"/>
        <end position="250"/>
    </location>
</feature>
<feature type="compositionally biased region" description="Low complexity" evidence="1">
    <location>
        <begin position="215"/>
        <end position="228"/>
    </location>
</feature>
<evidence type="ECO:0000313" key="2">
    <source>
        <dbReference type="EMBL" id="KAF0508031.1"/>
    </source>
</evidence>
<reference evidence="2 3" key="1">
    <citation type="journal article" date="2019" name="Environ. Microbiol.">
        <title>At the nexus of three kingdoms: the genome of the mycorrhizal fungus Gigaspora margarita provides insights into plant, endobacterial and fungal interactions.</title>
        <authorList>
            <person name="Venice F."/>
            <person name="Ghignone S."/>
            <person name="Salvioli di Fossalunga A."/>
            <person name="Amselem J."/>
            <person name="Novero M."/>
            <person name="Xianan X."/>
            <person name="Sedzielewska Toro K."/>
            <person name="Morin E."/>
            <person name="Lipzen A."/>
            <person name="Grigoriev I.V."/>
            <person name="Henrissat B."/>
            <person name="Martin F.M."/>
            <person name="Bonfante P."/>
        </authorList>
    </citation>
    <scope>NUCLEOTIDE SEQUENCE [LARGE SCALE GENOMIC DNA]</scope>
    <source>
        <strain evidence="2 3">BEG34</strain>
    </source>
</reference>
<gene>
    <name evidence="2" type="ORF">F8M41_018837</name>
</gene>
<feature type="region of interest" description="Disordered" evidence="1">
    <location>
        <begin position="190"/>
        <end position="257"/>
    </location>
</feature>
<sequence>MFKGGSEFINTNEITEKLLEKILEIEIPDFPDDLTSDNINLDEPVYTINSNFDINSPTDVNESKTLGNNKSFRRIRYFDPIVTIGQTLNDFISVRSVIFEKPSTIEYSKVEKLFLKLETQKDALNHVLNSQNVYAISPYLQEDYSVPCIACWTTEPLKASVMEEISALFNDEFEVMYHLVKDVDINDYCEDNDDETNESSDGNHNVNSGPGGNIPNGISSSKVTGSSNERGENEESPGEGGGGDDGGDGGSNYDNNIDPKLEISSQCSVECEDKTQTFNITVDLWAKIEPPSKYKNEKTLEFKVDLRNCGVTKFLSKQCSSLRGFVCYYLDSFEISFSPISQSLNNTSSIIRSIDFFPNKHNNSINHSKGRDKEHHLQIEAGYPANVKGTYSYGMKKSRSATISLNEWDVDIDYCETNVLINQYPKLVHKLEISFNDIENFNDNFKELEKTLHIGKCLTLENNKHHWLENNTLFDREFSS</sequence>
<name>A0A8H4AL31_GIGMA</name>
<organism evidence="2 3">
    <name type="scientific">Gigaspora margarita</name>
    <dbReference type="NCBI Taxonomy" id="4874"/>
    <lineage>
        <taxon>Eukaryota</taxon>
        <taxon>Fungi</taxon>
        <taxon>Fungi incertae sedis</taxon>
        <taxon>Mucoromycota</taxon>
        <taxon>Glomeromycotina</taxon>
        <taxon>Glomeromycetes</taxon>
        <taxon>Diversisporales</taxon>
        <taxon>Gigasporaceae</taxon>
        <taxon>Gigaspora</taxon>
    </lineage>
</organism>
<protein>
    <submittedName>
        <fullName evidence="2">HCP-like protein</fullName>
    </submittedName>
</protein>
<dbReference type="AlphaFoldDB" id="A0A8H4AL31"/>
<dbReference type="EMBL" id="WTPW01000470">
    <property type="protein sequence ID" value="KAF0508031.1"/>
    <property type="molecule type" value="Genomic_DNA"/>
</dbReference>
<dbReference type="Proteomes" id="UP000439903">
    <property type="component" value="Unassembled WGS sequence"/>
</dbReference>
<proteinExistence type="predicted"/>
<comment type="caution">
    <text evidence="2">The sequence shown here is derived from an EMBL/GenBank/DDBJ whole genome shotgun (WGS) entry which is preliminary data.</text>
</comment>